<evidence type="ECO:0000256" key="3">
    <source>
        <dbReference type="ARBA" id="ARBA00023163"/>
    </source>
</evidence>
<dbReference type="SUPFAM" id="SSF46689">
    <property type="entry name" value="Homeodomain-like"/>
    <property type="match status" value="2"/>
</dbReference>
<evidence type="ECO:0000256" key="1">
    <source>
        <dbReference type="ARBA" id="ARBA00023015"/>
    </source>
</evidence>
<dbReference type="PROSITE" id="PS50983">
    <property type="entry name" value="FE_B12_PBP"/>
    <property type="match status" value="1"/>
</dbReference>
<comment type="caution">
    <text evidence="6">The sequence shown here is derived from an EMBL/GenBank/DDBJ whole genome shotgun (WGS) entry which is preliminary data.</text>
</comment>
<feature type="domain" description="HTH araC/xylS-type" evidence="4">
    <location>
        <begin position="168"/>
        <end position="266"/>
    </location>
</feature>
<dbReference type="Pfam" id="PF12833">
    <property type="entry name" value="HTH_18"/>
    <property type="match status" value="1"/>
</dbReference>
<gene>
    <name evidence="6" type="ORF">BG258_15065</name>
</gene>
<keyword evidence="1" id="KW-0805">Transcription regulation</keyword>
<dbReference type="SUPFAM" id="SSF53807">
    <property type="entry name" value="Helical backbone' metal receptor"/>
    <property type="match status" value="1"/>
</dbReference>
<keyword evidence="2" id="KW-0238">DNA-binding</keyword>
<dbReference type="SMART" id="SM00342">
    <property type="entry name" value="HTH_ARAC"/>
    <property type="match status" value="1"/>
</dbReference>
<dbReference type="InterPro" id="IPR002491">
    <property type="entry name" value="ABC_transptr_periplasmic_BD"/>
</dbReference>
<evidence type="ECO:0008006" key="8">
    <source>
        <dbReference type="Google" id="ProtNLM"/>
    </source>
</evidence>
<dbReference type="Proteomes" id="UP000094784">
    <property type="component" value="Unassembled WGS sequence"/>
</dbReference>
<organism evidence="6 7">
    <name type="scientific">Lysinibacillus fusiformis</name>
    <dbReference type="NCBI Taxonomy" id="28031"/>
    <lineage>
        <taxon>Bacteria</taxon>
        <taxon>Bacillati</taxon>
        <taxon>Bacillota</taxon>
        <taxon>Bacilli</taxon>
        <taxon>Bacillales</taxon>
        <taxon>Bacillaceae</taxon>
        <taxon>Lysinibacillus</taxon>
    </lineage>
</organism>
<dbReference type="Pfam" id="PF01497">
    <property type="entry name" value="Peripla_BP_2"/>
    <property type="match status" value="1"/>
</dbReference>
<reference evidence="6 7" key="1">
    <citation type="submission" date="2016-09" db="EMBL/GenBank/DDBJ databases">
        <title>Draft genome sequence of the soil isolate, Lysinibacillus fusiformis M5, a potential hypoxanthine producer.</title>
        <authorList>
            <person name="Gallegos-Monterrosa R."/>
            <person name="Maroti G."/>
            <person name="Balint B."/>
            <person name="Kovacs A.T."/>
        </authorList>
    </citation>
    <scope>NUCLEOTIDE SEQUENCE [LARGE SCALE GENOMIC DNA]</scope>
    <source>
        <strain evidence="6 7">M5</strain>
    </source>
</reference>
<dbReference type="Gene3D" id="1.10.10.60">
    <property type="entry name" value="Homeodomain-like"/>
    <property type="match status" value="2"/>
</dbReference>
<dbReference type="PROSITE" id="PS01124">
    <property type="entry name" value="HTH_ARAC_FAMILY_2"/>
    <property type="match status" value="1"/>
</dbReference>
<accession>A0A1E4R9H4</accession>
<name>A0A1E4R9H4_9BACI</name>
<evidence type="ECO:0000313" key="7">
    <source>
        <dbReference type="Proteomes" id="UP000094784"/>
    </source>
</evidence>
<evidence type="ECO:0000256" key="2">
    <source>
        <dbReference type="ARBA" id="ARBA00023125"/>
    </source>
</evidence>
<evidence type="ECO:0000259" key="4">
    <source>
        <dbReference type="PROSITE" id="PS01124"/>
    </source>
</evidence>
<dbReference type="GO" id="GO:0003700">
    <property type="term" value="F:DNA-binding transcription factor activity"/>
    <property type="evidence" value="ECO:0007669"/>
    <property type="project" value="InterPro"/>
</dbReference>
<feature type="domain" description="Fe/B12 periplasmic-binding" evidence="5">
    <location>
        <begin position="271"/>
        <end position="530"/>
    </location>
</feature>
<dbReference type="EMBL" id="MECQ01000001">
    <property type="protein sequence ID" value="ODV57132.1"/>
    <property type="molecule type" value="Genomic_DNA"/>
</dbReference>
<dbReference type="InterPro" id="IPR018060">
    <property type="entry name" value="HTH_AraC"/>
</dbReference>
<dbReference type="Gene3D" id="3.40.50.1980">
    <property type="entry name" value="Nitrogenase molybdenum iron protein domain"/>
    <property type="match status" value="2"/>
</dbReference>
<dbReference type="GO" id="GO:0043565">
    <property type="term" value="F:sequence-specific DNA binding"/>
    <property type="evidence" value="ECO:0007669"/>
    <property type="project" value="InterPro"/>
</dbReference>
<dbReference type="InterPro" id="IPR009057">
    <property type="entry name" value="Homeodomain-like_sf"/>
</dbReference>
<evidence type="ECO:0000313" key="6">
    <source>
        <dbReference type="EMBL" id="ODV57132.1"/>
    </source>
</evidence>
<dbReference type="PANTHER" id="PTHR43280">
    <property type="entry name" value="ARAC-FAMILY TRANSCRIPTIONAL REGULATOR"/>
    <property type="match status" value="1"/>
</dbReference>
<sequence>MLTYELLDTMLLADEGTITPVVLAGPFPMVIIPTQPVSIRAEKGIYRIGKGQFVLLLHQEQDIYLVPSDREDFAPVYSISFTSYRLAKREKDELLYVIDLTHLPAHGQIMEFPRYAEGLLKNLLEQFQRTQNLNTTPKLHLLLHELLDTIFERKSIDNSFVTNDQAIQQAVTYIKQHFAAPLTRSFMADMTGFNESYFSSLFKKETGWSFAEYVNQIRVDQAKLLLLGTNDKLQDIALKTGFADGSYLGKTFTKYVHLSPSSFRKRRHSHRIVSIQFLGALVALGIQPLATTRELLQSSKLLHKRLPTIVEIESFDQLEEIRQLEPELIVAPTYFYNYPDIMKTLEQFAPVVTIPWGQLDKLEEVRLLGTLLGRTQQAEEWIAKLQQSAKEAREVIQPFLKSDTTAGIFELSHDNLWLIPYLSVRSAYTLFELLGLRAPQTIKQEILQTGKHLKVTEQDLPVYAASHMFLIVPTDDTESFRAQLMQRSIWQQLVYEQGCQLHLLKLNEFWFDDGFSLELQLDVMVKLLIK</sequence>
<dbReference type="PANTHER" id="PTHR43280:SF28">
    <property type="entry name" value="HTH-TYPE TRANSCRIPTIONAL ACTIVATOR RHAS"/>
    <property type="match status" value="1"/>
</dbReference>
<evidence type="ECO:0000259" key="5">
    <source>
        <dbReference type="PROSITE" id="PS50983"/>
    </source>
</evidence>
<protein>
    <recommendedName>
        <fullName evidence="8">AraC family transcriptional regulator</fullName>
    </recommendedName>
</protein>
<proteinExistence type="predicted"/>
<keyword evidence="3" id="KW-0804">Transcription</keyword>
<dbReference type="AlphaFoldDB" id="A0A1E4R9H4"/>